<protein>
    <submittedName>
        <fullName evidence="6">Site-specific integrase</fullName>
    </submittedName>
</protein>
<evidence type="ECO:0000313" key="7">
    <source>
        <dbReference type="Proteomes" id="UP001139308"/>
    </source>
</evidence>
<dbReference type="GO" id="GO:0006310">
    <property type="term" value="P:DNA recombination"/>
    <property type="evidence" value="ECO:0007669"/>
    <property type="project" value="UniProtKB-KW"/>
</dbReference>
<dbReference type="SUPFAM" id="SSF56349">
    <property type="entry name" value="DNA breaking-rejoining enzymes"/>
    <property type="match status" value="1"/>
</dbReference>
<evidence type="ECO:0000256" key="3">
    <source>
        <dbReference type="ARBA" id="ARBA00023125"/>
    </source>
</evidence>
<keyword evidence="4" id="KW-0233">DNA recombination</keyword>
<dbReference type="InterPro" id="IPR011010">
    <property type="entry name" value="DNA_brk_join_enz"/>
</dbReference>
<dbReference type="Proteomes" id="UP001139308">
    <property type="component" value="Unassembled WGS sequence"/>
</dbReference>
<dbReference type="GO" id="GO:0003677">
    <property type="term" value="F:DNA binding"/>
    <property type="evidence" value="ECO:0007669"/>
    <property type="project" value="UniProtKB-KW"/>
</dbReference>
<organism evidence="6 7">
    <name type="scientific">Paraburkholderia tagetis</name>
    <dbReference type="NCBI Taxonomy" id="2913261"/>
    <lineage>
        <taxon>Bacteria</taxon>
        <taxon>Pseudomonadati</taxon>
        <taxon>Pseudomonadota</taxon>
        <taxon>Betaproteobacteria</taxon>
        <taxon>Burkholderiales</taxon>
        <taxon>Burkholderiaceae</taxon>
        <taxon>Paraburkholderia</taxon>
    </lineage>
</organism>
<sequence length="352" mass="40270">MATIEKRTADGKTTYRVKIRLRGYPSESATFERMSDAKAWAQKIESDMRAGRYFGEAKRHTFGELADKYLADRETMRLRSFSDRKRQVTFWRGVFGDHLLHDVTPARISTERDKLLEEVDADGERRRDGPTVTRYLAALSACLSYGVESLQWLESNPCRRIKKPSENQGRVRFLSDDERDRLLAACRASADPHLLLAVILSLTTGARQGEVMGLRWSQVDFQRRVITLHETKNGDRRALPLAGEAFTLLLERSKVRPLHDDRVFLIERRQRPFAAIRPAWEAALEAAGVKDFHWHDIRHTAASYLTMAGVSPTEIARVTGHRTMQMLARYSHLSDEHVVKLGDLLAQRMGLN</sequence>
<gene>
    <name evidence="6" type="ORF">L5014_06660</name>
</gene>
<reference evidence="6" key="1">
    <citation type="submission" date="2022-01" db="EMBL/GenBank/DDBJ databases">
        <title>Genome sequence and assembly of Parabukholderia sp. RG36.</title>
        <authorList>
            <person name="Chhetri G."/>
        </authorList>
    </citation>
    <scope>NUCLEOTIDE SEQUENCE</scope>
    <source>
        <strain evidence="6">RG36</strain>
    </source>
</reference>
<name>A0A9X1RKZ8_9BURK</name>
<keyword evidence="3" id="KW-0238">DNA-binding</keyword>
<proteinExistence type="inferred from homology"/>
<dbReference type="EMBL" id="JAKLJA010000003">
    <property type="protein sequence ID" value="MCG5073050.1"/>
    <property type="molecule type" value="Genomic_DNA"/>
</dbReference>
<accession>A0A9X1RKZ8</accession>
<evidence type="ECO:0000256" key="2">
    <source>
        <dbReference type="ARBA" id="ARBA00022908"/>
    </source>
</evidence>
<evidence type="ECO:0000256" key="1">
    <source>
        <dbReference type="ARBA" id="ARBA00008857"/>
    </source>
</evidence>
<dbReference type="PANTHER" id="PTHR30349:SF64">
    <property type="entry name" value="PROPHAGE INTEGRASE INTD-RELATED"/>
    <property type="match status" value="1"/>
</dbReference>
<dbReference type="Gene3D" id="1.10.443.10">
    <property type="entry name" value="Intergrase catalytic core"/>
    <property type="match status" value="1"/>
</dbReference>
<comment type="similarity">
    <text evidence="1">Belongs to the 'phage' integrase family.</text>
</comment>
<dbReference type="Pfam" id="PF00589">
    <property type="entry name" value="Phage_integrase"/>
    <property type="match status" value="1"/>
</dbReference>
<dbReference type="InterPro" id="IPR013762">
    <property type="entry name" value="Integrase-like_cat_sf"/>
</dbReference>
<evidence type="ECO:0000313" key="6">
    <source>
        <dbReference type="EMBL" id="MCG5073050.1"/>
    </source>
</evidence>
<dbReference type="CDD" id="cd00796">
    <property type="entry name" value="INT_Rci_Hp1_C"/>
    <property type="match status" value="1"/>
</dbReference>
<evidence type="ECO:0000259" key="5">
    <source>
        <dbReference type="PROSITE" id="PS51898"/>
    </source>
</evidence>
<dbReference type="InterPro" id="IPR002104">
    <property type="entry name" value="Integrase_catalytic"/>
</dbReference>
<evidence type="ECO:0000256" key="4">
    <source>
        <dbReference type="ARBA" id="ARBA00023172"/>
    </source>
</evidence>
<dbReference type="PROSITE" id="PS51898">
    <property type="entry name" value="TYR_RECOMBINASE"/>
    <property type="match status" value="1"/>
</dbReference>
<dbReference type="GO" id="GO:0015074">
    <property type="term" value="P:DNA integration"/>
    <property type="evidence" value="ECO:0007669"/>
    <property type="project" value="UniProtKB-KW"/>
</dbReference>
<keyword evidence="7" id="KW-1185">Reference proteome</keyword>
<dbReference type="InterPro" id="IPR010998">
    <property type="entry name" value="Integrase_recombinase_N"/>
</dbReference>
<dbReference type="Gene3D" id="1.10.150.130">
    <property type="match status" value="1"/>
</dbReference>
<feature type="domain" description="Tyr recombinase" evidence="5">
    <location>
        <begin position="169"/>
        <end position="343"/>
    </location>
</feature>
<dbReference type="AlphaFoldDB" id="A0A9X1RKZ8"/>
<dbReference type="RefSeq" id="WP_238462784.1">
    <property type="nucleotide sequence ID" value="NZ_JAKLJA010000003.1"/>
</dbReference>
<comment type="caution">
    <text evidence="6">The sequence shown here is derived from an EMBL/GenBank/DDBJ whole genome shotgun (WGS) entry which is preliminary data.</text>
</comment>
<dbReference type="PANTHER" id="PTHR30349">
    <property type="entry name" value="PHAGE INTEGRASE-RELATED"/>
    <property type="match status" value="1"/>
</dbReference>
<dbReference type="InterPro" id="IPR050090">
    <property type="entry name" value="Tyrosine_recombinase_XerCD"/>
</dbReference>
<keyword evidence="2" id="KW-0229">DNA integration</keyword>